<dbReference type="Proteomes" id="UP000092668">
    <property type="component" value="Unassembled WGS sequence"/>
</dbReference>
<accession>A0A1B8SCM7</accession>
<protein>
    <submittedName>
        <fullName evidence="1">Uncharacterized protein</fullName>
    </submittedName>
</protein>
<organism evidence="1 2">
    <name type="scientific">Mycolicibacter kumamotonensis</name>
    <dbReference type="NCBI Taxonomy" id="354243"/>
    <lineage>
        <taxon>Bacteria</taxon>
        <taxon>Bacillati</taxon>
        <taxon>Actinomycetota</taxon>
        <taxon>Actinomycetes</taxon>
        <taxon>Mycobacteriales</taxon>
        <taxon>Mycobacteriaceae</taxon>
        <taxon>Mycolicibacter</taxon>
    </lineage>
</organism>
<dbReference type="EMBL" id="LFOE01000031">
    <property type="protein sequence ID" value="OBY30480.1"/>
    <property type="molecule type" value="Genomic_DNA"/>
</dbReference>
<evidence type="ECO:0000313" key="1">
    <source>
        <dbReference type="EMBL" id="OBY30480.1"/>
    </source>
</evidence>
<name>A0A1B8SCM7_9MYCO</name>
<sequence>MQEDLDRQAAFYRRNRAWIEADAERNAQRADAAREQLAQTPRGIKALANVEAIRANNPDRQTRRLAEAMDAAAFAAEGACERFLIESATSTAASRALHLTVPFAQELQKIAKDALVESVSWFEVDGQGNKPQGITHHDGDVDMLTSVIVYSTSRPGERWVVEVPTGCTACVPARSFDAVVKELSADCHCDLYVQPYAKTLEGSAARIGDI</sequence>
<dbReference type="AlphaFoldDB" id="A0A1B8SCM7"/>
<gene>
    <name evidence="1" type="ORF">ACT18_17705</name>
</gene>
<reference evidence="1 2" key="1">
    <citation type="submission" date="2015-06" db="EMBL/GenBank/DDBJ databases">
        <title>Genome sequence of Mycobacterium kumamotonense strain Roo.</title>
        <authorList>
            <person name="Greninger A.L."/>
            <person name="Cunningham G."/>
            <person name="Miller S."/>
        </authorList>
    </citation>
    <scope>NUCLEOTIDE SEQUENCE [LARGE SCALE GENOMIC DNA]</scope>
    <source>
        <strain evidence="1 2">Roo</strain>
    </source>
</reference>
<keyword evidence="2" id="KW-1185">Reference proteome</keyword>
<evidence type="ECO:0000313" key="2">
    <source>
        <dbReference type="Proteomes" id="UP000092668"/>
    </source>
</evidence>
<proteinExistence type="predicted"/>
<comment type="caution">
    <text evidence="1">The sequence shown here is derived from an EMBL/GenBank/DDBJ whole genome shotgun (WGS) entry which is preliminary data.</text>
</comment>